<evidence type="ECO:0000313" key="2">
    <source>
        <dbReference type="Proteomes" id="UP001056120"/>
    </source>
</evidence>
<proteinExistence type="predicted"/>
<evidence type="ECO:0000313" key="1">
    <source>
        <dbReference type="EMBL" id="KAI3761585.1"/>
    </source>
</evidence>
<reference evidence="2" key="1">
    <citation type="journal article" date="2022" name="Mol. Ecol. Resour.">
        <title>The genomes of chicory, endive, great burdock and yacon provide insights into Asteraceae palaeo-polyploidization history and plant inulin production.</title>
        <authorList>
            <person name="Fan W."/>
            <person name="Wang S."/>
            <person name="Wang H."/>
            <person name="Wang A."/>
            <person name="Jiang F."/>
            <person name="Liu H."/>
            <person name="Zhao H."/>
            <person name="Xu D."/>
            <person name="Zhang Y."/>
        </authorList>
    </citation>
    <scope>NUCLEOTIDE SEQUENCE [LARGE SCALE GENOMIC DNA]</scope>
    <source>
        <strain evidence="2">cv. Yunnan</strain>
    </source>
</reference>
<accession>A0ACB9ESI1</accession>
<name>A0ACB9ESI1_9ASTR</name>
<keyword evidence="2" id="KW-1185">Reference proteome</keyword>
<sequence length="180" mass="19540">MAEFLHDMKAIADELTLAREPVTDEDLIVHIINQLGDEYANVAAVLKMRDTTITFADLFDKLVDHERTLLEAQSASPMVTVNTAQRFPSRPNGKPNSDSRGTPRFNNNGSRFTKTQPQQGWNNTPSRGASNHAYPEGASLHTLSEYGGPDEIVLGNGTSLPITHVGSLHGGASHAGNQHQ</sequence>
<protein>
    <submittedName>
        <fullName evidence="1">Uncharacterized protein</fullName>
    </submittedName>
</protein>
<dbReference type="EMBL" id="CM042034">
    <property type="protein sequence ID" value="KAI3761585.1"/>
    <property type="molecule type" value="Genomic_DNA"/>
</dbReference>
<dbReference type="Proteomes" id="UP001056120">
    <property type="component" value="Linkage Group LG17"/>
</dbReference>
<gene>
    <name evidence="1" type="ORF">L1987_52005</name>
</gene>
<organism evidence="1 2">
    <name type="scientific">Smallanthus sonchifolius</name>
    <dbReference type="NCBI Taxonomy" id="185202"/>
    <lineage>
        <taxon>Eukaryota</taxon>
        <taxon>Viridiplantae</taxon>
        <taxon>Streptophyta</taxon>
        <taxon>Embryophyta</taxon>
        <taxon>Tracheophyta</taxon>
        <taxon>Spermatophyta</taxon>
        <taxon>Magnoliopsida</taxon>
        <taxon>eudicotyledons</taxon>
        <taxon>Gunneridae</taxon>
        <taxon>Pentapetalae</taxon>
        <taxon>asterids</taxon>
        <taxon>campanulids</taxon>
        <taxon>Asterales</taxon>
        <taxon>Asteraceae</taxon>
        <taxon>Asteroideae</taxon>
        <taxon>Heliantheae alliance</taxon>
        <taxon>Millerieae</taxon>
        <taxon>Smallanthus</taxon>
    </lineage>
</organism>
<comment type="caution">
    <text evidence="1">The sequence shown here is derived from an EMBL/GenBank/DDBJ whole genome shotgun (WGS) entry which is preliminary data.</text>
</comment>
<reference evidence="1 2" key="2">
    <citation type="journal article" date="2022" name="Mol. Ecol. Resour.">
        <title>The genomes of chicory, endive, great burdock and yacon provide insights into Asteraceae paleo-polyploidization history and plant inulin production.</title>
        <authorList>
            <person name="Fan W."/>
            <person name="Wang S."/>
            <person name="Wang H."/>
            <person name="Wang A."/>
            <person name="Jiang F."/>
            <person name="Liu H."/>
            <person name="Zhao H."/>
            <person name="Xu D."/>
            <person name="Zhang Y."/>
        </authorList>
    </citation>
    <scope>NUCLEOTIDE SEQUENCE [LARGE SCALE GENOMIC DNA]</scope>
    <source>
        <strain evidence="2">cv. Yunnan</strain>
        <tissue evidence="1">Leaves</tissue>
    </source>
</reference>